<proteinExistence type="inferred from homology"/>
<dbReference type="Pfam" id="PF13561">
    <property type="entry name" value="adh_short_C2"/>
    <property type="match status" value="1"/>
</dbReference>
<evidence type="ECO:0000256" key="2">
    <source>
        <dbReference type="ARBA" id="ARBA00023002"/>
    </source>
</evidence>
<evidence type="ECO:0000313" key="4">
    <source>
        <dbReference type="Proteomes" id="UP000660265"/>
    </source>
</evidence>
<dbReference type="Proteomes" id="UP000660265">
    <property type="component" value="Unassembled WGS sequence"/>
</dbReference>
<gene>
    <name evidence="3" type="ORF">GCM10011583_24210</name>
</gene>
<keyword evidence="4" id="KW-1185">Reference proteome</keyword>
<reference evidence="4" key="1">
    <citation type="journal article" date="2019" name="Int. J. Syst. Evol. Microbiol.">
        <title>The Global Catalogue of Microorganisms (GCM) 10K type strain sequencing project: providing services to taxonomists for standard genome sequencing and annotation.</title>
        <authorList>
            <consortium name="The Broad Institute Genomics Platform"/>
            <consortium name="The Broad Institute Genome Sequencing Center for Infectious Disease"/>
            <person name="Wu L."/>
            <person name="Ma J."/>
        </authorList>
    </citation>
    <scope>NUCLEOTIDE SEQUENCE [LARGE SCALE GENOMIC DNA]</scope>
    <source>
        <strain evidence="4">CGMCC 4.7275</strain>
    </source>
</reference>
<evidence type="ECO:0000256" key="1">
    <source>
        <dbReference type="ARBA" id="ARBA00006484"/>
    </source>
</evidence>
<dbReference type="Gene3D" id="3.40.50.720">
    <property type="entry name" value="NAD(P)-binding Rossmann-like Domain"/>
    <property type="match status" value="1"/>
</dbReference>
<evidence type="ECO:0000313" key="3">
    <source>
        <dbReference type="EMBL" id="GGJ91889.1"/>
    </source>
</evidence>
<dbReference type="InterPro" id="IPR036291">
    <property type="entry name" value="NAD(P)-bd_dom_sf"/>
</dbReference>
<dbReference type="PANTHER" id="PTHR43477">
    <property type="entry name" value="DIHYDROANTICAPSIN 7-DEHYDROGENASE"/>
    <property type="match status" value="1"/>
</dbReference>
<comment type="caution">
    <text evidence="3">The sequence shown here is derived from an EMBL/GenBank/DDBJ whole genome shotgun (WGS) entry which is preliminary data.</text>
</comment>
<dbReference type="EMBL" id="BMMV01000006">
    <property type="protein sequence ID" value="GGJ91889.1"/>
    <property type="molecule type" value="Genomic_DNA"/>
</dbReference>
<dbReference type="PRINTS" id="PR00081">
    <property type="entry name" value="GDHRDH"/>
</dbReference>
<dbReference type="InterPro" id="IPR051122">
    <property type="entry name" value="SDR_DHRS6-like"/>
</dbReference>
<sequence length="258" mass="26906">MFLELAQHPDRTLGLIPSSRVRMTPNPTGPSASGVGFAVAEAAADENASVVVASRRRDGVGRAVAALPAGAEGRTVDVTDENGVRALFDELGAFDHLVYTAAEPLLSSALADTEIDVVRRFFELRHFGALTAVKYGAPHIRPGGSVGLVGGTAAGRPEPGTTAVSSVLAAMEGPARALAVELSPLRVNVVVPGILRSQMWSGLPQAAREAMYQALEDTLLVGPRVGEPTDVADAFVFLMRNRHMTGSTLTIDGGQTLT</sequence>
<dbReference type="SUPFAM" id="SSF51735">
    <property type="entry name" value="NAD(P)-binding Rossmann-fold domains"/>
    <property type="match status" value="1"/>
</dbReference>
<protein>
    <submittedName>
        <fullName evidence="3">Short chain dehydrogenase</fullName>
    </submittedName>
</protein>
<organism evidence="3 4">
    <name type="scientific">Streptomyces camponoticapitis</name>
    <dbReference type="NCBI Taxonomy" id="1616125"/>
    <lineage>
        <taxon>Bacteria</taxon>
        <taxon>Bacillati</taxon>
        <taxon>Actinomycetota</taxon>
        <taxon>Actinomycetes</taxon>
        <taxon>Kitasatosporales</taxon>
        <taxon>Streptomycetaceae</taxon>
        <taxon>Streptomyces</taxon>
    </lineage>
</organism>
<name>A0ABQ2E5W4_9ACTN</name>
<accession>A0ABQ2E5W4</accession>
<keyword evidence="2" id="KW-0560">Oxidoreductase</keyword>
<comment type="similarity">
    <text evidence="1">Belongs to the short-chain dehydrogenases/reductases (SDR) family.</text>
</comment>
<dbReference type="InterPro" id="IPR002347">
    <property type="entry name" value="SDR_fam"/>
</dbReference>
<dbReference type="PANTHER" id="PTHR43477:SF1">
    <property type="entry name" value="DIHYDROANTICAPSIN 7-DEHYDROGENASE"/>
    <property type="match status" value="1"/>
</dbReference>